<dbReference type="EMBL" id="CAJPWZ010002729">
    <property type="protein sequence ID" value="CAG2244143.1"/>
    <property type="molecule type" value="Genomic_DNA"/>
</dbReference>
<feature type="domain" description="B box-type" evidence="2">
    <location>
        <begin position="3"/>
        <end position="53"/>
    </location>
</feature>
<dbReference type="InterPro" id="IPR047153">
    <property type="entry name" value="TRIM45/56/19-like"/>
</dbReference>
<evidence type="ECO:0000313" key="3">
    <source>
        <dbReference type="EMBL" id="CAG2244143.1"/>
    </source>
</evidence>
<keyword evidence="4" id="KW-1185">Reference proteome</keyword>
<dbReference type="Gene3D" id="3.30.160.60">
    <property type="entry name" value="Classic Zinc Finger"/>
    <property type="match status" value="1"/>
</dbReference>
<evidence type="ECO:0000256" key="1">
    <source>
        <dbReference type="PROSITE-ProRule" id="PRU00024"/>
    </source>
</evidence>
<dbReference type="OrthoDB" id="6110133at2759"/>
<dbReference type="GO" id="GO:0008270">
    <property type="term" value="F:zinc ion binding"/>
    <property type="evidence" value="ECO:0007669"/>
    <property type="project" value="UniProtKB-KW"/>
</dbReference>
<sequence>MSTNTSLCAICDLRHLTASSTHWCPECEESLCNNCKEHHSFSKSSRGHQVIPISDYNNVPSVITNINSFCTYHNEKYTQYCVKHEVPICYKCIKEHGNCGELALLEDLARDIKSSELFQDMEQSLNDIKVNFNQIREDRECNIKTIKDKKKQIIEDVSCFKKQINSHIDQLQENILKELDKVETECCEKIYSIVSSINDQDTEIIQYDVEIENIKKYASDLQAFLGMREIQKNINKNEHCIKSMIQNKNLERVSLDFNVETKLRDFFTNVKTFGSIIVDSCQTNNIELVRKKDRQAQILATVEQSINNIKLNFKRELKTSCKLTRGCCVTAKCRYLFTNYTGGREKLVALNSNGKAEYTINLNPYSAFDLVCIDDNTVAVTTGHSYGNNGVIIIDLTTKKVKRFVKLKFKIKIKIVKR</sequence>
<dbReference type="InterPro" id="IPR000315">
    <property type="entry name" value="Znf_B-box"/>
</dbReference>
<evidence type="ECO:0000259" key="2">
    <source>
        <dbReference type="PROSITE" id="PS50119"/>
    </source>
</evidence>
<dbReference type="PROSITE" id="PS50119">
    <property type="entry name" value="ZF_BBOX"/>
    <property type="match status" value="1"/>
</dbReference>
<dbReference type="SUPFAM" id="SSF57845">
    <property type="entry name" value="B-box zinc-binding domain"/>
    <property type="match status" value="1"/>
</dbReference>
<proteinExistence type="predicted"/>
<evidence type="ECO:0000313" key="4">
    <source>
        <dbReference type="Proteomes" id="UP000683360"/>
    </source>
</evidence>
<dbReference type="AlphaFoldDB" id="A0A8S3UKX5"/>
<organism evidence="3 4">
    <name type="scientific">Mytilus edulis</name>
    <name type="common">Blue mussel</name>
    <dbReference type="NCBI Taxonomy" id="6550"/>
    <lineage>
        <taxon>Eukaryota</taxon>
        <taxon>Metazoa</taxon>
        <taxon>Spiralia</taxon>
        <taxon>Lophotrochozoa</taxon>
        <taxon>Mollusca</taxon>
        <taxon>Bivalvia</taxon>
        <taxon>Autobranchia</taxon>
        <taxon>Pteriomorphia</taxon>
        <taxon>Mytilida</taxon>
        <taxon>Mytiloidea</taxon>
        <taxon>Mytilidae</taxon>
        <taxon>Mytilinae</taxon>
        <taxon>Mytilus</taxon>
    </lineage>
</organism>
<protein>
    <recommendedName>
        <fullName evidence="2">B box-type domain-containing protein</fullName>
    </recommendedName>
</protein>
<reference evidence="3" key="1">
    <citation type="submission" date="2021-03" db="EMBL/GenBank/DDBJ databases">
        <authorList>
            <person name="Bekaert M."/>
        </authorList>
    </citation>
    <scope>NUCLEOTIDE SEQUENCE</scope>
</reference>
<dbReference type="InterPro" id="IPR011044">
    <property type="entry name" value="Quino_amine_DH_bsu"/>
</dbReference>
<dbReference type="CDD" id="cd19757">
    <property type="entry name" value="Bbox1"/>
    <property type="match status" value="1"/>
</dbReference>
<dbReference type="Proteomes" id="UP000683360">
    <property type="component" value="Unassembled WGS sequence"/>
</dbReference>
<gene>
    <name evidence="3" type="ORF">MEDL_56222</name>
</gene>
<dbReference type="PANTHER" id="PTHR25462">
    <property type="entry name" value="BONUS, ISOFORM C-RELATED"/>
    <property type="match status" value="1"/>
</dbReference>
<name>A0A8S3UKX5_MYTED</name>
<keyword evidence="1" id="KW-0862">Zinc</keyword>
<accession>A0A8S3UKX5</accession>
<comment type="caution">
    <text evidence="3">The sequence shown here is derived from an EMBL/GenBank/DDBJ whole genome shotgun (WGS) entry which is preliminary data.</text>
</comment>
<keyword evidence="1" id="KW-0863">Zinc-finger</keyword>
<keyword evidence="1" id="KW-0479">Metal-binding</keyword>
<dbReference type="SUPFAM" id="SSF50969">
    <property type="entry name" value="YVTN repeat-like/Quinoprotein amine dehydrogenase"/>
    <property type="match status" value="1"/>
</dbReference>
<dbReference type="PANTHER" id="PTHR25462:SF296">
    <property type="entry name" value="MEIOTIC P26, ISOFORM F"/>
    <property type="match status" value="1"/>
</dbReference>
<dbReference type="SMART" id="SM00336">
    <property type="entry name" value="BBOX"/>
    <property type="match status" value="2"/>
</dbReference>